<accession>A0A9D7FAW7</accession>
<evidence type="ECO:0000313" key="3">
    <source>
        <dbReference type="Proteomes" id="UP000886602"/>
    </source>
</evidence>
<comment type="caution">
    <text evidence="2">The sequence shown here is derived from an EMBL/GenBank/DDBJ whole genome shotgun (WGS) entry which is preliminary data.</text>
</comment>
<dbReference type="PANTHER" id="PTHR13343:SF17">
    <property type="entry name" value="CELLULAR REPRESSOR OF E1A-STIMULATED GENES, ISOFORM A"/>
    <property type="match status" value="1"/>
</dbReference>
<dbReference type="InterPro" id="IPR011576">
    <property type="entry name" value="Pyridox_Oxase_N"/>
</dbReference>
<dbReference type="Pfam" id="PF01243">
    <property type="entry name" value="PNPOx_N"/>
    <property type="match status" value="1"/>
</dbReference>
<dbReference type="PANTHER" id="PTHR13343">
    <property type="entry name" value="CREG1 PROTEIN"/>
    <property type="match status" value="1"/>
</dbReference>
<evidence type="ECO:0000313" key="2">
    <source>
        <dbReference type="EMBL" id="MBK7422428.1"/>
    </source>
</evidence>
<dbReference type="AlphaFoldDB" id="A0A9D7FAW7"/>
<evidence type="ECO:0000259" key="1">
    <source>
        <dbReference type="Pfam" id="PF01243"/>
    </source>
</evidence>
<sequence length="320" mass="35238">MKQAVEPVIDLLHGATYATLATQSARLPGYPYATLVPNVLDECHRPLLLVSALAEHTRNLFADPRLSLSLLEPNCANVQTATRLTLIGDAEPFEPDDQLQARYLRYLPDAEQYLQLDFMFFRIVPRRVRPIAGLGRMGWLEADDFSSLPSLSLETENRLLDSVQRAVPDGISILGIDCYGIDYQADGIRKRQGFGETAVREEHLETILHDCCHAACPGKIQRIIRSDYGSACAFPDFTIAGIRHAGVFLRGVDKRLCFIGASKFALDVGQPAFIQLALQIGTRLTHRPTPGSSGSEATVQRFAQVFLDTGEVCLIGLDVA</sequence>
<dbReference type="InterPro" id="IPR012349">
    <property type="entry name" value="Split_barrel_FMN-bd"/>
</dbReference>
<dbReference type="SUPFAM" id="SSF50475">
    <property type="entry name" value="FMN-binding split barrel"/>
    <property type="match status" value="1"/>
</dbReference>
<dbReference type="Proteomes" id="UP000886602">
    <property type="component" value="Unassembled WGS sequence"/>
</dbReference>
<dbReference type="GO" id="GO:0005737">
    <property type="term" value="C:cytoplasm"/>
    <property type="evidence" value="ECO:0007669"/>
    <property type="project" value="UniProtKB-ARBA"/>
</dbReference>
<organism evidence="2 3">
    <name type="scientific">Candidatus Propionivibrio dominans</name>
    <dbReference type="NCBI Taxonomy" id="2954373"/>
    <lineage>
        <taxon>Bacteria</taxon>
        <taxon>Pseudomonadati</taxon>
        <taxon>Pseudomonadota</taxon>
        <taxon>Betaproteobacteria</taxon>
        <taxon>Rhodocyclales</taxon>
        <taxon>Rhodocyclaceae</taxon>
        <taxon>Propionivibrio</taxon>
    </lineage>
</organism>
<gene>
    <name evidence="2" type="ORF">IPJ48_04645</name>
</gene>
<reference evidence="2" key="1">
    <citation type="submission" date="2020-10" db="EMBL/GenBank/DDBJ databases">
        <title>Connecting structure to function with the recovery of over 1000 high-quality activated sludge metagenome-assembled genomes encoding full-length rRNA genes using long-read sequencing.</title>
        <authorList>
            <person name="Singleton C.M."/>
            <person name="Petriglieri F."/>
            <person name="Kristensen J.M."/>
            <person name="Kirkegaard R.H."/>
            <person name="Michaelsen T.Y."/>
            <person name="Andersen M.H."/>
            <person name="Karst S.M."/>
            <person name="Dueholm M.S."/>
            <person name="Nielsen P.H."/>
            <person name="Albertsen M."/>
        </authorList>
    </citation>
    <scope>NUCLEOTIDE SEQUENCE</scope>
    <source>
        <strain evidence="2">EsbW_18-Q3-R4-48_MAXAC.044</strain>
    </source>
</reference>
<name>A0A9D7FAW7_9RHOO</name>
<dbReference type="Gene3D" id="2.30.110.10">
    <property type="entry name" value="Electron Transport, Fmn-binding Protein, Chain A"/>
    <property type="match status" value="1"/>
</dbReference>
<feature type="domain" description="Pyridoxamine 5'-phosphate oxidase N-terminal" evidence="1">
    <location>
        <begin position="10"/>
        <end position="129"/>
    </location>
</feature>
<dbReference type="EMBL" id="JADJNC010000006">
    <property type="protein sequence ID" value="MBK7422428.1"/>
    <property type="molecule type" value="Genomic_DNA"/>
</dbReference>
<protein>
    <submittedName>
        <fullName evidence="2">Pyridoxamine 5'-phosphate oxidase family protein</fullName>
    </submittedName>
</protein>
<proteinExistence type="predicted"/>